<gene>
    <name evidence="7" type="ORF">EAG_13229</name>
</gene>
<dbReference type="GO" id="GO:0030686">
    <property type="term" value="C:90S preribosome"/>
    <property type="evidence" value="ECO:0007669"/>
    <property type="project" value="TreeGrafter"/>
</dbReference>
<keyword evidence="8" id="KW-1185">Reference proteome</keyword>
<sequence length="398" mass="46300">MAKIEINNEIILLRHTVRQARVCVVNKLIKEAKLLRNKHGNEVQQEKYKRKADKLIAEVYALKRIKDDEISKFGITNERDLTAILQDESSSHYDRVKARVAYYKILYKRLMQFKEKFPDCKKYLVEGKKKNVKLKNKSVTKKSLKENPQPQNESSEEQEINSCKNIEHSQHKSKNEKMCNTELLETTNNLHECKKSSNEDSAPLKEEKVSRLEDDTLEDTVIHKQSSVIKSCNVTKEATVKRFTELLEEQESNKNVEMSIKVPDSTTQQAKISDDFFITGDNQDSQTSSVSASTSYVRSHKYNTRTFQSSNRVEKQNINYKNNTNLNKRYQDKQSNKSVKRLNNKTSIKINKDINKNNSNNVNNKEDSDLHPSWLAKRKEQKIMSQKFQGKKIVFADD</sequence>
<dbReference type="PANTHER" id="PTHR23325:SF1">
    <property type="entry name" value="SERUM RESPONSE FACTOR-BINDING PROTEIN 1"/>
    <property type="match status" value="1"/>
</dbReference>
<organism evidence="8">
    <name type="scientific">Camponotus floridanus</name>
    <name type="common">Florida carpenter ant</name>
    <dbReference type="NCBI Taxonomy" id="104421"/>
    <lineage>
        <taxon>Eukaryota</taxon>
        <taxon>Metazoa</taxon>
        <taxon>Ecdysozoa</taxon>
        <taxon>Arthropoda</taxon>
        <taxon>Hexapoda</taxon>
        <taxon>Insecta</taxon>
        <taxon>Pterygota</taxon>
        <taxon>Neoptera</taxon>
        <taxon>Endopterygota</taxon>
        <taxon>Hymenoptera</taxon>
        <taxon>Apocrita</taxon>
        <taxon>Aculeata</taxon>
        <taxon>Formicoidea</taxon>
        <taxon>Formicidae</taxon>
        <taxon>Formicinae</taxon>
        <taxon>Camponotus</taxon>
    </lineage>
</organism>
<dbReference type="KEGG" id="cfo:105251415"/>
<evidence type="ECO:0000313" key="8">
    <source>
        <dbReference type="Proteomes" id="UP000000311"/>
    </source>
</evidence>
<dbReference type="Pfam" id="PF09073">
    <property type="entry name" value="BUD22"/>
    <property type="match status" value="1"/>
</dbReference>
<dbReference type="OMA" id="LPTDGMH"/>
<evidence type="ECO:0000313" key="7">
    <source>
        <dbReference type="EMBL" id="EFN68318.1"/>
    </source>
</evidence>
<keyword evidence="2" id="KW-0175">Coiled coil</keyword>
<accession>E2AE85</accession>
<evidence type="ECO:0000256" key="3">
    <source>
        <dbReference type="ARBA" id="ARBA00025646"/>
    </source>
</evidence>
<dbReference type="STRING" id="104421.E2AE85"/>
<dbReference type="InterPro" id="IPR015158">
    <property type="entry name" value="Bud22_dom"/>
</dbReference>
<feature type="region of interest" description="Disordered" evidence="5">
    <location>
        <begin position="136"/>
        <end position="162"/>
    </location>
</feature>
<dbReference type="AlphaFoldDB" id="E2AE85"/>
<dbReference type="OrthoDB" id="3364872at2759"/>
<evidence type="ECO:0000256" key="4">
    <source>
        <dbReference type="ARBA" id="ARBA00033254"/>
    </source>
</evidence>
<proteinExistence type="predicted"/>
<evidence type="ECO:0000256" key="5">
    <source>
        <dbReference type="SAM" id="MobiDB-lite"/>
    </source>
</evidence>
<dbReference type="GO" id="GO:0030490">
    <property type="term" value="P:maturation of SSU-rRNA"/>
    <property type="evidence" value="ECO:0007669"/>
    <property type="project" value="TreeGrafter"/>
</dbReference>
<evidence type="ECO:0000259" key="6">
    <source>
        <dbReference type="Pfam" id="PF09073"/>
    </source>
</evidence>
<comment type="function">
    <text evidence="3">May be involved in regulating transcriptional activation of cardiac genes during the aging process. May play a role in biosynthesis and/or processing of SLC2A4 in adipose cells.</text>
</comment>
<dbReference type="PANTHER" id="PTHR23325">
    <property type="entry name" value="SERUM RESPONSE FACTOR-BINDING"/>
    <property type="match status" value="1"/>
</dbReference>
<name>E2AE85_CAMFO</name>
<evidence type="ECO:0000256" key="1">
    <source>
        <dbReference type="ARBA" id="ARBA00013459"/>
    </source>
</evidence>
<feature type="domain" description="Bud22" evidence="6">
    <location>
        <begin position="327"/>
        <end position="395"/>
    </location>
</feature>
<dbReference type="GO" id="GO:0005634">
    <property type="term" value="C:nucleus"/>
    <property type="evidence" value="ECO:0007669"/>
    <property type="project" value="TreeGrafter"/>
</dbReference>
<evidence type="ECO:0000256" key="2">
    <source>
        <dbReference type="ARBA" id="ARBA00023054"/>
    </source>
</evidence>
<dbReference type="InterPro" id="IPR037393">
    <property type="entry name" value="Bud22/SRFB1"/>
</dbReference>
<protein>
    <recommendedName>
        <fullName evidence="1">Serum response factor-binding protein 1</fullName>
    </recommendedName>
    <alternativeName>
        <fullName evidence="4">SRF-dependent transcription regulation-associated protein</fullName>
    </alternativeName>
</protein>
<reference evidence="7 8" key="1">
    <citation type="journal article" date="2010" name="Science">
        <title>Genomic comparison of the ants Camponotus floridanus and Harpegnathos saltator.</title>
        <authorList>
            <person name="Bonasio R."/>
            <person name="Zhang G."/>
            <person name="Ye C."/>
            <person name="Mutti N.S."/>
            <person name="Fang X."/>
            <person name="Qin N."/>
            <person name="Donahue G."/>
            <person name="Yang P."/>
            <person name="Li Q."/>
            <person name="Li C."/>
            <person name="Zhang P."/>
            <person name="Huang Z."/>
            <person name="Berger S.L."/>
            <person name="Reinberg D."/>
            <person name="Wang J."/>
            <person name="Liebig J."/>
        </authorList>
    </citation>
    <scope>NUCLEOTIDE SEQUENCE [LARGE SCALE GENOMIC DNA]</scope>
    <source>
        <strain evidence="8">C129</strain>
    </source>
</reference>
<dbReference type="Proteomes" id="UP000000311">
    <property type="component" value="Unassembled WGS sequence"/>
</dbReference>
<dbReference type="EMBL" id="GL438827">
    <property type="protein sequence ID" value="EFN68318.1"/>
    <property type="molecule type" value="Genomic_DNA"/>
</dbReference>
<dbReference type="InParanoid" id="E2AE85"/>